<dbReference type="Pfam" id="PF00512">
    <property type="entry name" value="HisKA"/>
    <property type="match status" value="1"/>
</dbReference>
<feature type="transmembrane region" description="Helical" evidence="9">
    <location>
        <begin position="162"/>
        <end position="184"/>
    </location>
</feature>
<proteinExistence type="predicted"/>
<dbReference type="InterPro" id="IPR005467">
    <property type="entry name" value="His_kinase_dom"/>
</dbReference>
<feature type="transmembrane region" description="Helical" evidence="9">
    <location>
        <begin position="12"/>
        <end position="36"/>
    </location>
</feature>
<comment type="subcellular location">
    <subcellularLocation>
        <location evidence="2">Cell membrane</location>
    </subcellularLocation>
</comment>
<evidence type="ECO:0000256" key="9">
    <source>
        <dbReference type="SAM" id="Phobius"/>
    </source>
</evidence>
<evidence type="ECO:0000256" key="5">
    <source>
        <dbReference type="ARBA" id="ARBA00022679"/>
    </source>
</evidence>
<accession>C7N1W0</accession>
<dbReference type="Proteomes" id="UP000002026">
    <property type="component" value="Chromosome"/>
</dbReference>
<evidence type="ECO:0000256" key="8">
    <source>
        <dbReference type="ARBA" id="ARBA00022989"/>
    </source>
</evidence>
<dbReference type="GO" id="GO:0000155">
    <property type="term" value="F:phosphorelay sensor kinase activity"/>
    <property type="evidence" value="ECO:0007669"/>
    <property type="project" value="InterPro"/>
</dbReference>
<dbReference type="InterPro" id="IPR003661">
    <property type="entry name" value="HisK_dim/P_dom"/>
</dbReference>
<dbReference type="GO" id="GO:0005886">
    <property type="term" value="C:plasma membrane"/>
    <property type="evidence" value="ECO:0007669"/>
    <property type="project" value="UniProtKB-SubCell"/>
</dbReference>
<keyword evidence="12" id="KW-1185">Reference proteome</keyword>
<organism evidence="11 12">
    <name type="scientific">Slackia heliotrinireducens (strain ATCC 29202 / DSM 20476 / NCTC 11029 / RHS 1)</name>
    <name type="common">Peptococcus heliotrinreducens</name>
    <dbReference type="NCBI Taxonomy" id="471855"/>
    <lineage>
        <taxon>Bacteria</taxon>
        <taxon>Bacillati</taxon>
        <taxon>Actinomycetota</taxon>
        <taxon>Coriobacteriia</taxon>
        <taxon>Eggerthellales</taxon>
        <taxon>Eggerthellaceae</taxon>
        <taxon>Slackia</taxon>
    </lineage>
</organism>
<dbReference type="EMBL" id="CP001684">
    <property type="protein sequence ID" value="ACV23401.1"/>
    <property type="molecule type" value="Genomic_DNA"/>
</dbReference>
<dbReference type="InterPro" id="IPR050428">
    <property type="entry name" value="TCS_sensor_his_kinase"/>
</dbReference>
<keyword evidence="4" id="KW-0597">Phosphoprotein</keyword>
<dbReference type="SUPFAM" id="SSF47384">
    <property type="entry name" value="Homodimeric domain of signal transducing histidine kinase"/>
    <property type="match status" value="1"/>
</dbReference>
<keyword evidence="7 11" id="KW-0418">Kinase</keyword>
<dbReference type="Pfam" id="PF02518">
    <property type="entry name" value="HATPase_c"/>
    <property type="match status" value="1"/>
</dbReference>
<dbReference type="CDD" id="cd00082">
    <property type="entry name" value="HisKA"/>
    <property type="match status" value="1"/>
</dbReference>
<gene>
    <name evidence="11" type="ordered locus">Shel_23920</name>
</gene>
<dbReference type="EC" id="2.7.13.3" evidence="3"/>
<dbReference type="InterPro" id="IPR003594">
    <property type="entry name" value="HATPase_dom"/>
</dbReference>
<comment type="catalytic activity">
    <reaction evidence="1">
        <text>ATP + protein L-histidine = ADP + protein N-phospho-L-histidine.</text>
        <dbReference type="EC" id="2.7.13.3"/>
    </reaction>
</comment>
<dbReference type="SMART" id="SM00388">
    <property type="entry name" value="HisKA"/>
    <property type="match status" value="1"/>
</dbReference>
<dbReference type="Gene3D" id="1.10.287.130">
    <property type="match status" value="1"/>
</dbReference>
<dbReference type="PANTHER" id="PTHR45436">
    <property type="entry name" value="SENSOR HISTIDINE KINASE YKOH"/>
    <property type="match status" value="1"/>
</dbReference>
<dbReference type="SMART" id="SM00387">
    <property type="entry name" value="HATPase_c"/>
    <property type="match status" value="1"/>
</dbReference>
<dbReference type="HOGENOM" id="CLU_000445_89_6_11"/>
<evidence type="ECO:0000256" key="4">
    <source>
        <dbReference type="ARBA" id="ARBA00022553"/>
    </source>
</evidence>
<dbReference type="AlphaFoldDB" id="C7N1W0"/>
<keyword evidence="9" id="KW-0472">Membrane</keyword>
<evidence type="ECO:0000256" key="6">
    <source>
        <dbReference type="ARBA" id="ARBA00022692"/>
    </source>
</evidence>
<evidence type="ECO:0000256" key="2">
    <source>
        <dbReference type="ARBA" id="ARBA00004236"/>
    </source>
</evidence>
<sequence length="412" mass="45232">MTPESISKLRRTFIAIFMVSFFIVICFMGTMSYVAALTSTMQQAERTLDVIIEAGGVAPKVESIDDAPYQQEALEGLRYFAVFFDADGNVRDVDLTHVASIDWDAAVQMADEASSPNELAGLSQKNGYVYKEGATPDGGSIVVFLDYSYQLAIAHNTGVNTVLVSIIALLATFVCVVVLSGWAIQPEVENARRQQKFMTNASHELKTPISVIRANTEVTEMISGETEWTQSTLRQVDRLDGMVRDLMTIARGAEREISEGDISEIDATKVVGESVESFRALASTRGVMLESNLDEHVSVVGTAASLEQLTCLLLDNSVKYCDPLGTISVRLIPQRVGRGCTLMVSNTYADGADVDYKRFFDRFYREDESHENQQGYGIGLSVAESICTRYRGSIKVGWKSGSITFTCVLRGM</sequence>
<keyword evidence="8 9" id="KW-1133">Transmembrane helix</keyword>
<dbReference type="KEGG" id="shi:Shel_23920"/>
<evidence type="ECO:0000259" key="10">
    <source>
        <dbReference type="PROSITE" id="PS50109"/>
    </source>
</evidence>
<dbReference type="STRING" id="471855.Shel_23920"/>
<dbReference type="Gene3D" id="3.30.565.10">
    <property type="entry name" value="Histidine kinase-like ATPase, C-terminal domain"/>
    <property type="match status" value="1"/>
</dbReference>
<evidence type="ECO:0000313" key="11">
    <source>
        <dbReference type="EMBL" id="ACV23401.1"/>
    </source>
</evidence>
<dbReference type="RefSeq" id="WP_012799501.1">
    <property type="nucleotide sequence ID" value="NC_013165.1"/>
</dbReference>
<evidence type="ECO:0000256" key="7">
    <source>
        <dbReference type="ARBA" id="ARBA00022777"/>
    </source>
</evidence>
<keyword evidence="6 9" id="KW-0812">Transmembrane</keyword>
<dbReference type="InterPro" id="IPR036890">
    <property type="entry name" value="HATPase_C_sf"/>
</dbReference>
<evidence type="ECO:0000313" key="12">
    <source>
        <dbReference type="Proteomes" id="UP000002026"/>
    </source>
</evidence>
<evidence type="ECO:0000256" key="3">
    <source>
        <dbReference type="ARBA" id="ARBA00012438"/>
    </source>
</evidence>
<dbReference type="PANTHER" id="PTHR45436:SF5">
    <property type="entry name" value="SENSOR HISTIDINE KINASE TRCS"/>
    <property type="match status" value="1"/>
</dbReference>
<dbReference type="InterPro" id="IPR036097">
    <property type="entry name" value="HisK_dim/P_sf"/>
</dbReference>
<dbReference type="SUPFAM" id="SSF55874">
    <property type="entry name" value="ATPase domain of HSP90 chaperone/DNA topoisomerase II/histidine kinase"/>
    <property type="match status" value="1"/>
</dbReference>
<dbReference type="PROSITE" id="PS50109">
    <property type="entry name" value="HIS_KIN"/>
    <property type="match status" value="1"/>
</dbReference>
<protein>
    <recommendedName>
        <fullName evidence="3">histidine kinase</fullName>
        <ecNumber evidence="3">2.7.13.3</ecNumber>
    </recommendedName>
</protein>
<dbReference type="eggNOG" id="COG0642">
    <property type="taxonomic scope" value="Bacteria"/>
</dbReference>
<evidence type="ECO:0000256" key="1">
    <source>
        <dbReference type="ARBA" id="ARBA00000085"/>
    </source>
</evidence>
<feature type="domain" description="Histidine kinase" evidence="10">
    <location>
        <begin position="200"/>
        <end position="412"/>
    </location>
</feature>
<name>C7N1W0_SLAHD</name>
<reference evidence="11 12" key="1">
    <citation type="journal article" date="2009" name="Stand. Genomic Sci.">
        <title>Complete genome sequence of Slackia heliotrinireducens type strain (RHS 1).</title>
        <authorList>
            <person name="Pukall R."/>
            <person name="Lapidus A."/>
            <person name="Nolan M."/>
            <person name="Copeland A."/>
            <person name="Glavina Del Rio T."/>
            <person name="Lucas S."/>
            <person name="Chen F."/>
            <person name="Tice H."/>
            <person name="Cheng J.F."/>
            <person name="Chertkov O."/>
            <person name="Bruce D."/>
            <person name="Goodwin L."/>
            <person name="Kuske C."/>
            <person name="Brettin T."/>
            <person name="Detter J.C."/>
            <person name="Han C."/>
            <person name="Pitluck S."/>
            <person name="Pati A."/>
            <person name="Mavrommatis K."/>
            <person name="Ivanova N."/>
            <person name="Ovchinnikova G."/>
            <person name="Chen A."/>
            <person name="Palaniappan K."/>
            <person name="Schneider S."/>
            <person name="Rohde M."/>
            <person name="Chain P."/>
            <person name="D'haeseleer P."/>
            <person name="Goker M."/>
            <person name="Bristow J."/>
            <person name="Eisen J.A."/>
            <person name="Markowitz V."/>
            <person name="Kyrpides N.C."/>
            <person name="Klenk H.P."/>
            <person name="Hugenholtz P."/>
        </authorList>
    </citation>
    <scope>NUCLEOTIDE SEQUENCE [LARGE SCALE GENOMIC DNA]</scope>
    <source>
        <strain evidence="12">ATCC 29202 / DSM 20476 / NCTC 11029 / RHS 1</strain>
    </source>
</reference>
<keyword evidence="5" id="KW-0808">Transferase</keyword>